<comment type="similarity">
    <text evidence="1">Belongs to the FHIP family.</text>
</comment>
<keyword evidence="5" id="KW-1185">Reference proteome</keyword>
<reference evidence="4 5" key="1">
    <citation type="submission" date="2017-12" db="EMBL/GenBank/DDBJ databases">
        <title>Sequencing, de novo assembly and annotation of complete genome of a new Thraustochytrid species, strain FCC1311.</title>
        <authorList>
            <person name="Sedici K."/>
            <person name="Godart F."/>
            <person name="Aiese Cigliano R."/>
            <person name="Sanseverino W."/>
            <person name="Barakat M."/>
            <person name="Ortet P."/>
            <person name="Marechal E."/>
            <person name="Cagnac O."/>
            <person name="Amato A."/>
        </authorList>
    </citation>
    <scope>NUCLEOTIDE SEQUENCE [LARGE SCALE GENOMIC DNA]</scope>
</reference>
<dbReference type="Pfam" id="PF19314">
    <property type="entry name" value="DUF5917"/>
    <property type="match status" value="1"/>
</dbReference>
<dbReference type="PANTHER" id="PTHR21705">
    <property type="entry name" value="RAI16 PROTEIN-RELATED"/>
    <property type="match status" value="1"/>
</dbReference>
<accession>A0A2R5GT82</accession>
<name>A0A2R5GT82_9STRA</name>
<gene>
    <name evidence="4" type="ORF">FCC1311_080882</name>
</gene>
<dbReference type="Pfam" id="PF10257">
    <property type="entry name" value="RAI16-like"/>
    <property type="match status" value="2"/>
</dbReference>
<comment type="caution">
    <text evidence="4">The sequence shown here is derived from an EMBL/GenBank/DDBJ whole genome shotgun (WGS) entry which is preliminary data.</text>
</comment>
<dbReference type="AlphaFoldDB" id="A0A2R5GT82"/>
<dbReference type="InterPro" id="IPR019384">
    <property type="entry name" value="FHIP"/>
</dbReference>
<evidence type="ECO:0000313" key="5">
    <source>
        <dbReference type="Proteomes" id="UP000241890"/>
    </source>
</evidence>
<evidence type="ECO:0000256" key="2">
    <source>
        <dbReference type="SAM" id="MobiDB-lite"/>
    </source>
</evidence>
<organism evidence="4 5">
    <name type="scientific">Hondaea fermentalgiana</name>
    <dbReference type="NCBI Taxonomy" id="2315210"/>
    <lineage>
        <taxon>Eukaryota</taxon>
        <taxon>Sar</taxon>
        <taxon>Stramenopiles</taxon>
        <taxon>Bigyra</taxon>
        <taxon>Labyrinthulomycetes</taxon>
        <taxon>Thraustochytrida</taxon>
        <taxon>Thraustochytriidae</taxon>
        <taxon>Hondaea</taxon>
    </lineage>
</organism>
<sequence>MFAKLRKGVKDFAQKVAAPAESRPAVEVFKDLWDEVTEEHARVLQANYDLDDPGLLLKTSIPANLDAMVTLLVREDLGLIRDSNRGVMQDESSSPSDDLGGQHIGPLRACLEYTLENRVFIDLCAKGLADRPNGMMPLILITLTRLFDKLRHPLLPYKTAHAPLCQLIRVSAEVGAPDAQERLVSLLRTLWLKMRADPSQLQFFYAPGKQGSLKLELFDALLPHIAADNDTGERARYAMLCVSSIFDPMLHKYIVDQTLFCKRVAQSLLQAFQSAVDARRAQNSSQGSLQGAQASSSPGAAHLDILYKPDLVQEADRVLAMRWKFALALSTPGVFTSIDLNASHDEDSVGGEMTDDDNDDVGEGSDLNLNGKSSTMKSMKADAEEDEAVELLPRALVREITESFLTGPLRAALLETHEEMARDAMLAVCVLLESAAESGSGTARHGPLQWNLVSMLISPALEPDMRTLDQENDKLEQADAQETARLQTELLVRIDSMSPQVSMAALKLFSALLDLNDARILHSLVLRQLYGGLHLEGAPEGTVPPLDPLRTPPRKPTKLSRRVRTASAGNAVDFLDKYPGSPKPPVISSERKLKAISNQERKDLVTFETYLTDEQTCAAARLAAYTSPVCSEHARSCSPQKKSKRAAAASAAEAPSKERDSGQTTGKAAFVEGLFLSVVLNKLERMLDSSLEENLLLTGILAKLAQCPHRVMHSYLYDEAISLRDFRAAFEGRPYTLSAFDAEQGDTLLKIKEGVRTLANVLSSVWKEALERAQDFGADFEAQHTFTRSQLGADGDLDFGDEGLDASSVSAALADFGPSKKRFVQAYVVIEEFFKELASVLQAKQNLALLQHDLQ</sequence>
<feature type="region of interest" description="Disordered" evidence="2">
    <location>
        <begin position="345"/>
        <end position="373"/>
    </location>
</feature>
<feature type="domain" description="FHF complex subunit HOOK-interacting protein C-terminal" evidence="3">
    <location>
        <begin position="672"/>
        <end position="788"/>
    </location>
</feature>
<dbReference type="PANTHER" id="PTHR21705:SF11">
    <property type="entry name" value="FHIP FAMILY PROTEIN CG3558"/>
    <property type="match status" value="1"/>
</dbReference>
<dbReference type="OrthoDB" id="5350595at2759"/>
<proteinExistence type="inferred from homology"/>
<evidence type="ECO:0000256" key="1">
    <source>
        <dbReference type="ARBA" id="ARBA00024336"/>
    </source>
</evidence>
<feature type="compositionally biased region" description="Acidic residues" evidence="2">
    <location>
        <begin position="353"/>
        <end position="363"/>
    </location>
</feature>
<evidence type="ECO:0000313" key="4">
    <source>
        <dbReference type="EMBL" id="GBG31863.1"/>
    </source>
</evidence>
<protein>
    <submittedName>
        <fullName evidence="4">Protein FAM160B1</fullName>
    </submittedName>
</protein>
<dbReference type="EMBL" id="BEYU01000109">
    <property type="protein sequence ID" value="GBG31863.1"/>
    <property type="molecule type" value="Genomic_DNA"/>
</dbReference>
<dbReference type="Proteomes" id="UP000241890">
    <property type="component" value="Unassembled WGS sequence"/>
</dbReference>
<dbReference type="InParanoid" id="A0A2R5GT82"/>
<evidence type="ECO:0000259" key="3">
    <source>
        <dbReference type="Pfam" id="PF19314"/>
    </source>
</evidence>
<dbReference type="InterPro" id="IPR045669">
    <property type="entry name" value="FHIP_C"/>
</dbReference>